<comment type="caution">
    <text evidence="9">The sequence shown here is derived from an EMBL/GenBank/DDBJ whole genome shotgun (WGS) entry which is preliminary data.</text>
</comment>
<evidence type="ECO:0000256" key="4">
    <source>
        <dbReference type="RuleBase" id="RU000675"/>
    </source>
</evidence>
<dbReference type="GO" id="GO:0004565">
    <property type="term" value="F:beta-galactosidase activity"/>
    <property type="evidence" value="ECO:0007669"/>
    <property type="project" value="UniProtKB-EC"/>
</dbReference>
<evidence type="ECO:0000256" key="3">
    <source>
        <dbReference type="ARBA" id="ARBA00023295"/>
    </source>
</evidence>
<dbReference type="Gene3D" id="2.60.120.260">
    <property type="entry name" value="Galactose-binding domain-like"/>
    <property type="match status" value="2"/>
</dbReference>
<comment type="catalytic activity">
    <reaction evidence="4">
        <text>Hydrolysis of terminal non-reducing beta-D-galactose residues in beta-D-galactosides.</text>
        <dbReference type="EC" id="3.2.1.23"/>
    </reaction>
</comment>
<dbReference type="PIRSF" id="PIRSF006336">
    <property type="entry name" value="B-gal"/>
    <property type="match status" value="1"/>
</dbReference>
<comment type="similarity">
    <text evidence="1 5">Belongs to the glycosyl hydrolase 35 family.</text>
</comment>
<organism evidence="9 10">
    <name type="scientific">Arcicella rigui</name>
    <dbReference type="NCBI Taxonomy" id="797020"/>
    <lineage>
        <taxon>Bacteria</taxon>
        <taxon>Pseudomonadati</taxon>
        <taxon>Bacteroidota</taxon>
        <taxon>Cytophagia</taxon>
        <taxon>Cytophagales</taxon>
        <taxon>Flectobacillaceae</taxon>
        <taxon>Arcicella</taxon>
    </lineage>
</organism>
<dbReference type="PROSITE" id="PS01182">
    <property type="entry name" value="GLYCOSYL_HYDROL_F35"/>
    <property type="match status" value="1"/>
</dbReference>
<evidence type="ECO:0000313" key="10">
    <source>
        <dbReference type="Proteomes" id="UP001302949"/>
    </source>
</evidence>
<dbReference type="InterPro" id="IPR031330">
    <property type="entry name" value="Gly_Hdrlase_35_cat"/>
</dbReference>
<dbReference type="Pfam" id="PF01301">
    <property type="entry name" value="Glyco_hydro_35"/>
    <property type="match status" value="1"/>
</dbReference>
<evidence type="ECO:0000256" key="5">
    <source>
        <dbReference type="RuleBase" id="RU003679"/>
    </source>
</evidence>
<dbReference type="EMBL" id="JAYFUM010000008">
    <property type="protein sequence ID" value="MEA5139142.1"/>
    <property type="molecule type" value="Genomic_DNA"/>
</dbReference>
<proteinExistence type="inferred from homology"/>
<evidence type="ECO:0000259" key="7">
    <source>
        <dbReference type="Pfam" id="PF21317"/>
    </source>
</evidence>
<feature type="domain" description="Glycoside hydrolase 35 catalytic" evidence="6">
    <location>
        <begin position="43"/>
        <end position="367"/>
    </location>
</feature>
<dbReference type="PANTHER" id="PTHR23421">
    <property type="entry name" value="BETA-GALACTOSIDASE RELATED"/>
    <property type="match status" value="1"/>
</dbReference>
<dbReference type="SUPFAM" id="SSF51445">
    <property type="entry name" value="(Trans)glycosidases"/>
    <property type="match status" value="1"/>
</dbReference>
<gene>
    <name evidence="9" type="ORF">VB248_08355</name>
</gene>
<dbReference type="Gene3D" id="3.20.20.80">
    <property type="entry name" value="Glycosidases"/>
    <property type="match status" value="1"/>
</dbReference>
<dbReference type="InterPro" id="IPR017853">
    <property type="entry name" value="GH"/>
</dbReference>
<dbReference type="InterPro" id="IPR008979">
    <property type="entry name" value="Galactose-bd-like_sf"/>
</dbReference>
<dbReference type="InterPro" id="IPR048913">
    <property type="entry name" value="BetaGal_gal-bd"/>
</dbReference>
<dbReference type="InterPro" id="IPR001944">
    <property type="entry name" value="Glycoside_Hdrlase_35"/>
</dbReference>
<dbReference type="InterPro" id="IPR019801">
    <property type="entry name" value="Glyco_hydro_35_CS"/>
</dbReference>
<evidence type="ECO:0000256" key="1">
    <source>
        <dbReference type="ARBA" id="ARBA00009809"/>
    </source>
</evidence>
<dbReference type="InterPro" id="IPR026283">
    <property type="entry name" value="B-gal_1-like"/>
</dbReference>
<sequence length="624" mass="70758">MMNLSIFKSQIKVSVIACLLLFGLHFLSFAQQKHSFQIKDGAFLYDGKATQIHAGEMHFARIPKTYWRHRLQMLKAMGLNTVATYVFWNYHNTAPGVWDFKSESRNLPEFLRIAQEEGMFVILRPGPYACAEWEFGGYPWWLQQNPALEIRTYNKAFLDSCQVYIHQLASQVKNLQVSKGGPIIMVQAENEFGSYVAQRKDIPLELHKKYNLAIKQMLLDEGFDVPLFTSDGSWLFDGGSLEGVLPTANGEGDVVNLKNAVNKYHQNQGPYMVAEYYPGWLHHWGEPFPNVSSEEVVKQLETYLKNGVNFNIYMAHGGTNFGFTAGANYNEEHDIQPDLTTYDYDAPVSEAGWATPKYLAIRELMKKYVNYPIPEIPKPLPVVNLGKIQLTKSVDLLTLKNSLTPIKSDSVLSFEKLNQGFGYVLYSKKFTQPIQGKLTLNGLRDFAVVYVNGKKKGELSRMDKQYSLDIDIPFNGTLEILVENMGRINYGAEIVHNEKGLITSPKINDIPLKGNWAMYQFPFATMPTLKENSSLAKEARPAIYGGTFEVKQLGDVFLDMRTWGKGIVFVNGQNLGRYWKVGPQQTLYLPSAFLKKGKNEIVVFEQLNEKTQAEIPTLAEPILK</sequence>
<evidence type="ECO:0000259" key="6">
    <source>
        <dbReference type="Pfam" id="PF01301"/>
    </source>
</evidence>
<feature type="domain" description="Beta-galactosidase 1-like first all-beta" evidence="7">
    <location>
        <begin position="412"/>
        <end position="521"/>
    </location>
</feature>
<evidence type="ECO:0000313" key="9">
    <source>
        <dbReference type="EMBL" id="MEA5139142.1"/>
    </source>
</evidence>
<dbReference type="SUPFAM" id="SSF49785">
    <property type="entry name" value="Galactose-binding domain-like"/>
    <property type="match status" value="1"/>
</dbReference>
<reference evidence="9 10" key="1">
    <citation type="submission" date="2023-12" db="EMBL/GenBank/DDBJ databases">
        <title>Novel species of the genus Arcicella isolated from rivers.</title>
        <authorList>
            <person name="Lu H."/>
        </authorList>
    </citation>
    <scope>NUCLEOTIDE SEQUENCE [LARGE SCALE GENOMIC DNA]</scope>
    <source>
        <strain evidence="9 10">KCTC 23307</strain>
    </source>
</reference>
<keyword evidence="3 4" id="KW-0326">Glycosidase</keyword>
<feature type="domain" description="Beta-galactosidase galactose-binding" evidence="8">
    <location>
        <begin position="541"/>
        <end position="599"/>
    </location>
</feature>
<name>A0ABU5Q917_9BACT</name>
<dbReference type="EC" id="3.2.1.23" evidence="4"/>
<accession>A0ABU5Q917</accession>
<dbReference type="Proteomes" id="UP001302949">
    <property type="component" value="Unassembled WGS sequence"/>
</dbReference>
<dbReference type="Pfam" id="PF21467">
    <property type="entry name" value="BetaGal_gal-bd"/>
    <property type="match status" value="1"/>
</dbReference>
<dbReference type="PRINTS" id="PR00742">
    <property type="entry name" value="GLHYDRLASE35"/>
</dbReference>
<dbReference type="InterPro" id="IPR048912">
    <property type="entry name" value="BetaGal1-like_ABD1"/>
</dbReference>
<keyword evidence="10" id="KW-1185">Reference proteome</keyword>
<protein>
    <recommendedName>
        <fullName evidence="4">Beta-galactosidase</fullName>
        <ecNumber evidence="4">3.2.1.23</ecNumber>
    </recommendedName>
</protein>
<evidence type="ECO:0000259" key="8">
    <source>
        <dbReference type="Pfam" id="PF21467"/>
    </source>
</evidence>
<dbReference type="Pfam" id="PF21317">
    <property type="entry name" value="BetaGal_ABD_1"/>
    <property type="match status" value="1"/>
</dbReference>
<evidence type="ECO:0000256" key="2">
    <source>
        <dbReference type="ARBA" id="ARBA00022801"/>
    </source>
</evidence>
<keyword evidence="2 4" id="KW-0378">Hydrolase</keyword>
<dbReference type="RefSeq" id="WP_323296302.1">
    <property type="nucleotide sequence ID" value="NZ_JAYFUM010000008.1"/>
</dbReference>